<comment type="caution">
    <text evidence="6">The sequence shown here is derived from an EMBL/GenBank/DDBJ whole genome shotgun (WGS) entry which is preliminary data.</text>
</comment>
<organism evidence="6 7">
    <name type="scientific">Hortaea werneckii</name>
    <name type="common">Black yeast</name>
    <name type="synonym">Cladosporium werneckii</name>
    <dbReference type="NCBI Taxonomy" id="91943"/>
    <lineage>
        <taxon>Eukaryota</taxon>
        <taxon>Fungi</taxon>
        <taxon>Dikarya</taxon>
        <taxon>Ascomycota</taxon>
        <taxon>Pezizomycotina</taxon>
        <taxon>Dothideomycetes</taxon>
        <taxon>Dothideomycetidae</taxon>
        <taxon>Mycosphaerellales</taxon>
        <taxon>Teratosphaeriaceae</taxon>
        <taxon>Hortaea</taxon>
    </lineage>
</organism>
<evidence type="ECO:0000313" key="6">
    <source>
        <dbReference type="EMBL" id="RMY16266.1"/>
    </source>
</evidence>
<evidence type="ECO:0000256" key="4">
    <source>
        <dbReference type="PIRNR" id="PIRNR018169"/>
    </source>
</evidence>
<dbReference type="PANTHER" id="PTHR10272">
    <property type="entry name" value="PLATELET-ACTIVATING FACTOR ACETYLHYDROLASE"/>
    <property type="match status" value="1"/>
</dbReference>
<gene>
    <name evidence="6" type="ORF">D0868_00428</name>
</gene>
<dbReference type="PANTHER" id="PTHR10272:SF11">
    <property type="entry name" value="PHOSPHOLIPASE-RELATED"/>
    <property type="match status" value="1"/>
</dbReference>
<dbReference type="SUPFAM" id="SSF53474">
    <property type="entry name" value="alpha/beta-Hydrolases"/>
    <property type="match status" value="1"/>
</dbReference>
<dbReference type="Pfam" id="PF03403">
    <property type="entry name" value="PAF-AH_p_II"/>
    <property type="match status" value="1"/>
</dbReference>
<dbReference type="Gene3D" id="3.40.50.1820">
    <property type="entry name" value="alpha/beta hydrolase"/>
    <property type="match status" value="1"/>
</dbReference>
<comment type="similarity">
    <text evidence="4">Belongs to the serine esterase family.</text>
</comment>
<dbReference type="AlphaFoldDB" id="A0A3M6ZLT0"/>
<dbReference type="Proteomes" id="UP000282582">
    <property type="component" value="Unassembled WGS sequence"/>
</dbReference>
<dbReference type="EC" id="3.1.1.47" evidence="4"/>
<evidence type="ECO:0000256" key="3">
    <source>
        <dbReference type="ARBA" id="ARBA00023098"/>
    </source>
</evidence>
<evidence type="ECO:0000313" key="7">
    <source>
        <dbReference type="Proteomes" id="UP000282582"/>
    </source>
</evidence>
<keyword evidence="2 4" id="KW-0442">Lipid degradation</keyword>
<dbReference type="GO" id="GO:0016042">
    <property type="term" value="P:lipid catabolic process"/>
    <property type="evidence" value="ECO:0007669"/>
    <property type="project" value="UniProtKB-KW"/>
</dbReference>
<keyword evidence="3 4" id="KW-0443">Lipid metabolism</keyword>
<dbReference type="InterPro" id="IPR029058">
    <property type="entry name" value="AB_hydrolase_fold"/>
</dbReference>
<reference evidence="6 7" key="1">
    <citation type="journal article" date="2018" name="BMC Genomics">
        <title>Genomic evidence for intraspecific hybridization in a clonal and extremely halotolerant yeast.</title>
        <authorList>
            <person name="Gostincar C."/>
            <person name="Stajich J.E."/>
            <person name="Zupancic J."/>
            <person name="Zalar P."/>
            <person name="Gunde-Cimerman N."/>
        </authorList>
    </citation>
    <scope>NUCLEOTIDE SEQUENCE [LARGE SCALE GENOMIC DNA]</scope>
    <source>
        <strain evidence="6 7">EXF-6654</strain>
    </source>
</reference>
<evidence type="ECO:0000256" key="2">
    <source>
        <dbReference type="ARBA" id="ARBA00022963"/>
    </source>
</evidence>
<feature type="active site" description="Charge relay system" evidence="5">
    <location>
        <position position="423"/>
    </location>
</feature>
<evidence type="ECO:0000256" key="5">
    <source>
        <dbReference type="PIRSR" id="PIRSR018169-1"/>
    </source>
</evidence>
<protein>
    <recommendedName>
        <fullName evidence="4">Putative phospholipase</fullName>
        <ecNumber evidence="4">3.1.1.47</ecNumber>
    </recommendedName>
</protein>
<keyword evidence="1 4" id="KW-0378">Hydrolase</keyword>
<evidence type="ECO:0000256" key="1">
    <source>
        <dbReference type="ARBA" id="ARBA00022801"/>
    </source>
</evidence>
<dbReference type="PIRSF" id="PIRSF018169">
    <property type="entry name" value="PAF_acetylhydrolase"/>
    <property type="match status" value="1"/>
</dbReference>
<dbReference type="EMBL" id="QWIK01000014">
    <property type="protein sequence ID" value="RMY16266.1"/>
    <property type="molecule type" value="Genomic_DNA"/>
</dbReference>
<sequence>MGIASAFDISGSDGVPRSAEQSIDAMFRLPAILRPRWTIRYVLCSVAVLYFSYCTLFDMPLFSSALPDYTGPYEVGTIDLEVPCDGRRINDAVFKDSGKPAFEMQTVFFSLYYPAVKDYVSSKPNHLWIPKPIALHGEGYARFAHINNFFFNNIFTFGLWALAGSTSIPAKVDVPLHGTVKYGNYETEHPLDEYGLPMFPVIVFSHGMASSRTGYTQYSAELASRGYIVAAIEHRDGSGPGSLVMYPDGTTSEWMHFDAQDLDPQPGTAEIKAMQLAMRQAEVEETVRVLREINDGAGSELFKNNPRQEGADLAEWRGRLNMDFMVVGGHSYGATLALQTLKGAPCKERPFKGAVILDPGKQSGPLNDHINIPTLIVHSDSWSKKHTIFHGRPHFEVVKELVQKVLDQKNRFAWFMTSKGTTHPSITDAPLIEPTLLSWTTGATIPVREGVEQYVKVTDEFMRFLEDGHRRGILAEEVTHPEYDHDIRSDDRKKGMSKEIEKYWQIHVAPKTNCPYPGLCGVDPE</sequence>
<feature type="active site" description="Nucleophile" evidence="5">
    <location>
        <position position="331"/>
    </location>
</feature>
<comment type="catalytic activity">
    <reaction evidence="4">
        <text>a 1-O-alkyl-2-acetyl-sn-glycero-3-phosphocholine + H2O = a 1-O-alkyl-sn-glycero-3-phosphocholine + acetate + H(+)</text>
        <dbReference type="Rhea" id="RHEA:17777"/>
        <dbReference type="ChEBI" id="CHEBI:15377"/>
        <dbReference type="ChEBI" id="CHEBI:15378"/>
        <dbReference type="ChEBI" id="CHEBI:30089"/>
        <dbReference type="ChEBI" id="CHEBI:30909"/>
        <dbReference type="ChEBI" id="CHEBI:36707"/>
        <dbReference type="EC" id="3.1.1.47"/>
    </reaction>
</comment>
<dbReference type="InterPro" id="IPR016715">
    <property type="entry name" value="PAF_acetylhydro_eukaryote"/>
</dbReference>
<dbReference type="GO" id="GO:0003847">
    <property type="term" value="F:1-alkyl-2-acetylglycerophosphocholine esterase activity"/>
    <property type="evidence" value="ECO:0007669"/>
    <property type="project" value="UniProtKB-UniRule"/>
</dbReference>
<accession>A0A3M6ZLT0</accession>
<name>A0A3M6ZLT0_HORWE</name>
<proteinExistence type="inferred from homology"/>
<feature type="active site" description="Charge relay system" evidence="5">
    <location>
        <position position="358"/>
    </location>
</feature>